<accession>A0AAV2GDH2</accession>
<dbReference type="Pfam" id="PF05659">
    <property type="entry name" value="RPW8"/>
    <property type="match status" value="1"/>
</dbReference>
<feature type="chain" id="PRO_5043886730" description="RPW8 domain-containing protein" evidence="1">
    <location>
        <begin position="22"/>
        <end position="144"/>
    </location>
</feature>
<evidence type="ECO:0000313" key="3">
    <source>
        <dbReference type="EMBL" id="CAL1408753.1"/>
    </source>
</evidence>
<dbReference type="Proteomes" id="UP001497516">
    <property type="component" value="Chromosome 8"/>
</dbReference>
<keyword evidence="4" id="KW-1185">Reference proteome</keyword>
<evidence type="ECO:0000313" key="4">
    <source>
        <dbReference type="Proteomes" id="UP001497516"/>
    </source>
</evidence>
<dbReference type="AlphaFoldDB" id="A0AAV2GDH2"/>
<feature type="domain" description="RPW8" evidence="2">
    <location>
        <begin position="4"/>
        <end position="118"/>
    </location>
</feature>
<protein>
    <recommendedName>
        <fullName evidence="2">RPW8 domain-containing protein</fullName>
    </recommendedName>
</protein>
<dbReference type="EMBL" id="OZ034821">
    <property type="protein sequence ID" value="CAL1408753.1"/>
    <property type="molecule type" value="Genomic_DNA"/>
</dbReference>
<evidence type="ECO:0000259" key="2">
    <source>
        <dbReference type="Pfam" id="PF05659"/>
    </source>
</evidence>
<organism evidence="3 4">
    <name type="scientific">Linum trigynum</name>
    <dbReference type="NCBI Taxonomy" id="586398"/>
    <lineage>
        <taxon>Eukaryota</taxon>
        <taxon>Viridiplantae</taxon>
        <taxon>Streptophyta</taxon>
        <taxon>Embryophyta</taxon>
        <taxon>Tracheophyta</taxon>
        <taxon>Spermatophyta</taxon>
        <taxon>Magnoliopsida</taxon>
        <taxon>eudicotyledons</taxon>
        <taxon>Gunneridae</taxon>
        <taxon>Pentapetalae</taxon>
        <taxon>rosids</taxon>
        <taxon>fabids</taxon>
        <taxon>Malpighiales</taxon>
        <taxon>Linaceae</taxon>
        <taxon>Linum</taxon>
    </lineage>
</organism>
<gene>
    <name evidence="3" type="ORF">LTRI10_LOCUS48322</name>
</gene>
<reference evidence="3 4" key="1">
    <citation type="submission" date="2024-04" db="EMBL/GenBank/DDBJ databases">
        <authorList>
            <person name="Fracassetti M."/>
        </authorList>
    </citation>
    <scope>NUCLEOTIDE SEQUENCE [LARGE SCALE GENOMIC DNA]</scope>
</reference>
<proteinExistence type="predicted"/>
<dbReference type="InterPro" id="IPR008808">
    <property type="entry name" value="Powdery_mildew-R_dom"/>
</dbReference>
<sequence length="144" mass="16286">MDPNLLPGAFLGVLLQELCSAIKRCTKPSVTRVSTLWFVVETLAEGVGELSCKFSQMGHLYSGEEETTLIELLEKTDELMVDCTRLRWWNLRKKRRFAKRLAAVAGSLEKLQVVDAVCWADELVNQMLEVKDQLVLLNAKLDSM</sequence>
<keyword evidence="1" id="KW-0732">Signal</keyword>
<feature type="signal peptide" evidence="1">
    <location>
        <begin position="1"/>
        <end position="21"/>
    </location>
</feature>
<name>A0AAV2GDH2_9ROSI</name>
<evidence type="ECO:0000256" key="1">
    <source>
        <dbReference type="SAM" id="SignalP"/>
    </source>
</evidence>